<evidence type="ECO:0000313" key="1">
    <source>
        <dbReference type="EMBL" id="MPM24910.1"/>
    </source>
</evidence>
<gene>
    <name evidence="1" type="ORF">SDC9_71398</name>
</gene>
<accession>A0A644Y8W6</accession>
<sequence>MKRTGKSPYLQPVMVAIGLFQSEEEIDNSPYIQGARPRPGDIKYADLNGDGIISHAQDRALRGRPNRPELTAGLDLYGGWKGFDFAMLFTAGALHDISLTGTYYNYNDDNTIFTKPFKAGANSPKFLVEQAWRPDNTSGTYPRLSINAPNTNNAYASTFWYQDGKYLRMKSAQLGYTIPKNITAKIGSDNIRVYVEGTNLFTLSGLPQGIDPERPGVTNGYYPQQRTVMGGITISF</sequence>
<dbReference type="AlphaFoldDB" id="A0A644Y8W6"/>
<dbReference type="SUPFAM" id="SSF56935">
    <property type="entry name" value="Porins"/>
    <property type="match status" value="1"/>
</dbReference>
<name>A0A644Y8W6_9ZZZZ</name>
<dbReference type="EMBL" id="VSSQ01004371">
    <property type="protein sequence ID" value="MPM24910.1"/>
    <property type="molecule type" value="Genomic_DNA"/>
</dbReference>
<evidence type="ECO:0008006" key="2">
    <source>
        <dbReference type="Google" id="ProtNLM"/>
    </source>
</evidence>
<comment type="caution">
    <text evidence="1">The sequence shown here is derived from an EMBL/GenBank/DDBJ whole genome shotgun (WGS) entry which is preliminary data.</text>
</comment>
<organism evidence="1">
    <name type="scientific">bioreactor metagenome</name>
    <dbReference type="NCBI Taxonomy" id="1076179"/>
    <lineage>
        <taxon>unclassified sequences</taxon>
        <taxon>metagenomes</taxon>
        <taxon>ecological metagenomes</taxon>
    </lineage>
</organism>
<reference evidence="1" key="1">
    <citation type="submission" date="2019-08" db="EMBL/GenBank/DDBJ databases">
        <authorList>
            <person name="Kucharzyk K."/>
            <person name="Murdoch R.W."/>
            <person name="Higgins S."/>
            <person name="Loffler F."/>
        </authorList>
    </citation>
    <scope>NUCLEOTIDE SEQUENCE</scope>
</reference>
<protein>
    <recommendedName>
        <fullName evidence="2">TonB-dependent receptor SusC</fullName>
    </recommendedName>
</protein>
<proteinExistence type="predicted"/>